<evidence type="ECO:0000256" key="1">
    <source>
        <dbReference type="SAM" id="MobiDB-lite"/>
    </source>
</evidence>
<protein>
    <submittedName>
        <fullName evidence="5">N-acetyltransferase domain-containing protein</fullName>
    </submittedName>
</protein>
<sequence>MTCSISSPLLLLLLLSSSLERIQVAKRSLISTFPCALFMPPSVKTCLAVFSTCKTTDGQALASATRVNTDTVYFLLTITANDVVANWYQEASRFKYGREPVSIQGIAHKLAVPHVAANIRSLFLLLLGGPLTSPPLFVFGGGGGREGGTLAQDGGDSQCCARLCAWMDAMFVPRLIARFSDLTMSAPLSCLSGPNPLSPRPPRVISCGVDDASEWVFQCGGGGGGDGDKIEEWHKMVWASSRNLGVGRAIRVARDEASTSRQTTLLSSKIVIVCFYFPPGNVASYFTDNVHPPLAEKEASTRPTSKLASKCSPSPPKTT</sequence>
<feature type="signal peptide" evidence="2">
    <location>
        <begin position="1"/>
        <end position="21"/>
    </location>
</feature>
<organism evidence="5">
    <name type="scientific">Hydatigena taeniaeformis</name>
    <name type="common">Feline tapeworm</name>
    <name type="synonym">Taenia taeniaeformis</name>
    <dbReference type="NCBI Taxonomy" id="6205"/>
    <lineage>
        <taxon>Eukaryota</taxon>
        <taxon>Metazoa</taxon>
        <taxon>Spiralia</taxon>
        <taxon>Lophotrochozoa</taxon>
        <taxon>Platyhelminthes</taxon>
        <taxon>Cestoda</taxon>
        <taxon>Eucestoda</taxon>
        <taxon>Cyclophyllidea</taxon>
        <taxon>Taeniidae</taxon>
        <taxon>Hydatigera</taxon>
    </lineage>
</organism>
<proteinExistence type="predicted"/>
<accession>A0A0R3X8L6</accession>
<dbReference type="Gene3D" id="3.40.33.10">
    <property type="entry name" value="CAP"/>
    <property type="match status" value="1"/>
</dbReference>
<evidence type="ECO:0000313" key="3">
    <source>
        <dbReference type="EMBL" id="VDM34838.1"/>
    </source>
</evidence>
<feature type="region of interest" description="Disordered" evidence="1">
    <location>
        <begin position="296"/>
        <end position="319"/>
    </location>
</feature>
<reference evidence="3 4" key="2">
    <citation type="submission" date="2018-11" db="EMBL/GenBank/DDBJ databases">
        <authorList>
            <consortium name="Pathogen Informatics"/>
        </authorList>
    </citation>
    <scope>NUCLEOTIDE SEQUENCE [LARGE SCALE GENOMIC DNA]</scope>
</reference>
<evidence type="ECO:0000256" key="2">
    <source>
        <dbReference type="SAM" id="SignalP"/>
    </source>
</evidence>
<dbReference type="WBParaSite" id="TTAC_0000989101-mRNA-1">
    <property type="protein sequence ID" value="TTAC_0000989101-mRNA-1"/>
    <property type="gene ID" value="TTAC_0000989101"/>
</dbReference>
<dbReference type="AlphaFoldDB" id="A0A0R3X8L6"/>
<dbReference type="SUPFAM" id="SSF55797">
    <property type="entry name" value="PR-1-like"/>
    <property type="match status" value="1"/>
</dbReference>
<keyword evidence="2" id="KW-0732">Signal</keyword>
<keyword evidence="4" id="KW-1185">Reference proteome</keyword>
<evidence type="ECO:0000313" key="4">
    <source>
        <dbReference type="Proteomes" id="UP000274429"/>
    </source>
</evidence>
<dbReference type="EMBL" id="UYWX01021125">
    <property type="protein sequence ID" value="VDM34838.1"/>
    <property type="molecule type" value="Genomic_DNA"/>
</dbReference>
<dbReference type="InterPro" id="IPR035940">
    <property type="entry name" value="CAP_sf"/>
</dbReference>
<evidence type="ECO:0000313" key="5">
    <source>
        <dbReference type="WBParaSite" id="TTAC_0000989101-mRNA-1"/>
    </source>
</evidence>
<dbReference type="OrthoDB" id="337038at2759"/>
<gene>
    <name evidence="3" type="ORF">TTAC_LOCUS9876</name>
</gene>
<name>A0A0R3X8L6_HYDTA</name>
<dbReference type="Proteomes" id="UP000274429">
    <property type="component" value="Unassembled WGS sequence"/>
</dbReference>
<reference evidence="5" key="1">
    <citation type="submission" date="2017-02" db="UniProtKB">
        <authorList>
            <consortium name="WormBaseParasite"/>
        </authorList>
    </citation>
    <scope>IDENTIFICATION</scope>
</reference>
<feature type="chain" id="PRO_5043133322" evidence="2">
    <location>
        <begin position="22"/>
        <end position="319"/>
    </location>
</feature>